<proteinExistence type="predicted"/>
<evidence type="ECO:0000313" key="2">
    <source>
        <dbReference type="Proteomes" id="UP001607303"/>
    </source>
</evidence>
<sequence>MRANGTNNAESEGESGRGLRSGVVIAGTTSHRFIYGSYLLPPCKFFTKTQGEYRSAAMIAHASYYNEHIHLAENFNGRLSNKPQRFGKTSLIIRYEFNFGNHKRTSRKYKMYAKYCESKMKRRYHNGRSRRLWHKGVFWKMLHALSCPLSTKLAEPLIKTNQ</sequence>
<gene>
    <name evidence="1" type="ORF">V1477_020278</name>
</gene>
<dbReference type="EMBL" id="JAYRBN010000116">
    <property type="protein sequence ID" value="KAL2721458.1"/>
    <property type="molecule type" value="Genomic_DNA"/>
</dbReference>
<keyword evidence="2" id="KW-1185">Reference proteome</keyword>
<evidence type="ECO:0000313" key="1">
    <source>
        <dbReference type="EMBL" id="KAL2721458.1"/>
    </source>
</evidence>
<organism evidence="1 2">
    <name type="scientific">Vespula maculifrons</name>
    <name type="common">Eastern yellow jacket</name>
    <name type="synonym">Wasp</name>
    <dbReference type="NCBI Taxonomy" id="7453"/>
    <lineage>
        <taxon>Eukaryota</taxon>
        <taxon>Metazoa</taxon>
        <taxon>Ecdysozoa</taxon>
        <taxon>Arthropoda</taxon>
        <taxon>Hexapoda</taxon>
        <taxon>Insecta</taxon>
        <taxon>Pterygota</taxon>
        <taxon>Neoptera</taxon>
        <taxon>Endopterygota</taxon>
        <taxon>Hymenoptera</taxon>
        <taxon>Apocrita</taxon>
        <taxon>Aculeata</taxon>
        <taxon>Vespoidea</taxon>
        <taxon>Vespidae</taxon>
        <taxon>Vespinae</taxon>
        <taxon>Vespula</taxon>
    </lineage>
</organism>
<dbReference type="AlphaFoldDB" id="A0ABD2ALG3"/>
<protein>
    <submittedName>
        <fullName evidence="1">Uncharacterized protein</fullName>
    </submittedName>
</protein>
<dbReference type="Proteomes" id="UP001607303">
    <property type="component" value="Unassembled WGS sequence"/>
</dbReference>
<name>A0ABD2ALG3_VESMC</name>
<reference evidence="1 2" key="1">
    <citation type="journal article" date="2024" name="Ann. Entomol. Soc. Am.">
        <title>Genomic analyses of the southern and eastern yellowjacket wasps (Hymenoptera: Vespidae) reveal evolutionary signatures of social life.</title>
        <authorList>
            <person name="Catto M.A."/>
            <person name="Caine P.B."/>
            <person name="Orr S.E."/>
            <person name="Hunt B.G."/>
            <person name="Goodisman M.A.D."/>
        </authorList>
    </citation>
    <scope>NUCLEOTIDE SEQUENCE [LARGE SCALE GENOMIC DNA]</scope>
    <source>
        <strain evidence="1">232</strain>
        <tissue evidence="1">Head and thorax</tissue>
    </source>
</reference>
<accession>A0ABD2ALG3</accession>
<comment type="caution">
    <text evidence="1">The sequence shown here is derived from an EMBL/GenBank/DDBJ whole genome shotgun (WGS) entry which is preliminary data.</text>
</comment>